<dbReference type="OrthoDB" id="10616331at2759"/>
<keyword evidence="2" id="KW-1185">Reference proteome</keyword>
<sequence length="211" mass="23086">MAVVQIRTNVQIRETTSFWPDSNVKDSNDDVGSIIRFGPQPTLVSKPEELRRPCGVELTLLVLDVDKHDGVYLERTGNELEGVPVEVSWENGRLGLRVDVNDILISDVGVDFVGMLISDFDLDFDRSEDAGYVFCSIQDQFLSSSAHAALLVILKWSPPPLNELKMNVDVSLGVEGSPSIGVGVIVQDHFGVVRASFASDVGELFAVREAL</sequence>
<evidence type="ECO:0008006" key="3">
    <source>
        <dbReference type="Google" id="ProtNLM"/>
    </source>
</evidence>
<gene>
    <name evidence="1" type="ORF">EZV62_004280</name>
</gene>
<dbReference type="AlphaFoldDB" id="A0A5C7IJP2"/>
<proteinExistence type="predicted"/>
<comment type="caution">
    <text evidence="1">The sequence shown here is derived from an EMBL/GenBank/DDBJ whole genome shotgun (WGS) entry which is preliminary data.</text>
</comment>
<evidence type="ECO:0000313" key="1">
    <source>
        <dbReference type="EMBL" id="TXG69345.1"/>
    </source>
</evidence>
<reference evidence="2" key="1">
    <citation type="journal article" date="2019" name="Gigascience">
        <title>De novo genome assembly of the endangered Acer yangbiense, a plant species with extremely small populations endemic to Yunnan Province, China.</title>
        <authorList>
            <person name="Yang J."/>
            <person name="Wariss H.M."/>
            <person name="Tao L."/>
            <person name="Zhang R."/>
            <person name="Yun Q."/>
            <person name="Hollingsworth P."/>
            <person name="Dao Z."/>
            <person name="Luo G."/>
            <person name="Guo H."/>
            <person name="Ma Y."/>
            <person name="Sun W."/>
        </authorList>
    </citation>
    <scope>NUCLEOTIDE SEQUENCE [LARGE SCALE GENOMIC DNA]</scope>
    <source>
        <strain evidence="2">cv. Malutang</strain>
    </source>
</reference>
<organism evidence="1 2">
    <name type="scientific">Acer yangbiense</name>
    <dbReference type="NCBI Taxonomy" id="1000413"/>
    <lineage>
        <taxon>Eukaryota</taxon>
        <taxon>Viridiplantae</taxon>
        <taxon>Streptophyta</taxon>
        <taxon>Embryophyta</taxon>
        <taxon>Tracheophyta</taxon>
        <taxon>Spermatophyta</taxon>
        <taxon>Magnoliopsida</taxon>
        <taxon>eudicotyledons</taxon>
        <taxon>Gunneridae</taxon>
        <taxon>Pentapetalae</taxon>
        <taxon>rosids</taxon>
        <taxon>malvids</taxon>
        <taxon>Sapindales</taxon>
        <taxon>Sapindaceae</taxon>
        <taxon>Hippocastanoideae</taxon>
        <taxon>Acereae</taxon>
        <taxon>Acer</taxon>
    </lineage>
</organism>
<name>A0A5C7IJP2_9ROSI</name>
<accession>A0A5C7IJP2</accession>
<dbReference type="Proteomes" id="UP000323000">
    <property type="component" value="Chromosome 2"/>
</dbReference>
<protein>
    <recommendedName>
        <fullName evidence="3">RNase H type-1 domain-containing protein</fullName>
    </recommendedName>
</protein>
<dbReference type="EMBL" id="VAHF01000002">
    <property type="protein sequence ID" value="TXG69345.1"/>
    <property type="molecule type" value="Genomic_DNA"/>
</dbReference>
<evidence type="ECO:0000313" key="2">
    <source>
        <dbReference type="Proteomes" id="UP000323000"/>
    </source>
</evidence>